<dbReference type="PROSITE" id="PS50893">
    <property type="entry name" value="ABC_TRANSPORTER_2"/>
    <property type="match status" value="1"/>
</dbReference>
<feature type="transmembrane region" description="Helical" evidence="8">
    <location>
        <begin position="421"/>
        <end position="447"/>
    </location>
</feature>
<dbReference type="InterPro" id="IPR017871">
    <property type="entry name" value="ABC_transporter-like_CS"/>
</dbReference>
<evidence type="ECO:0000256" key="4">
    <source>
        <dbReference type="ARBA" id="ARBA00022741"/>
    </source>
</evidence>
<keyword evidence="4" id="KW-0547">Nucleotide-binding</keyword>
<keyword evidence="7 8" id="KW-0472">Membrane</keyword>
<evidence type="ECO:0000259" key="9">
    <source>
        <dbReference type="PROSITE" id="PS50893"/>
    </source>
</evidence>
<dbReference type="PANTHER" id="PTHR48041">
    <property type="entry name" value="ABC TRANSPORTER G FAMILY MEMBER 28"/>
    <property type="match status" value="1"/>
</dbReference>
<evidence type="ECO:0000313" key="10">
    <source>
        <dbReference type="Proteomes" id="UP000504603"/>
    </source>
</evidence>
<name>A0A6J1CJK6_MOMCH</name>
<dbReference type="GO" id="GO:0016887">
    <property type="term" value="F:ATP hydrolysis activity"/>
    <property type="evidence" value="ECO:0007669"/>
    <property type="project" value="InterPro"/>
</dbReference>
<accession>A0A6J1CJK6</accession>
<dbReference type="Gene3D" id="3.40.50.300">
    <property type="entry name" value="P-loop containing nucleotide triphosphate hydrolases"/>
    <property type="match status" value="1"/>
</dbReference>
<dbReference type="Proteomes" id="UP000504603">
    <property type="component" value="Unplaced"/>
</dbReference>
<dbReference type="RefSeq" id="XP_022141332.1">
    <property type="nucleotide sequence ID" value="XM_022285640.1"/>
</dbReference>
<organism evidence="10 11">
    <name type="scientific">Momordica charantia</name>
    <name type="common">Bitter gourd</name>
    <name type="synonym">Balsam pear</name>
    <dbReference type="NCBI Taxonomy" id="3673"/>
    <lineage>
        <taxon>Eukaryota</taxon>
        <taxon>Viridiplantae</taxon>
        <taxon>Streptophyta</taxon>
        <taxon>Embryophyta</taxon>
        <taxon>Tracheophyta</taxon>
        <taxon>Spermatophyta</taxon>
        <taxon>Magnoliopsida</taxon>
        <taxon>eudicotyledons</taxon>
        <taxon>Gunneridae</taxon>
        <taxon>Pentapetalae</taxon>
        <taxon>rosids</taxon>
        <taxon>fabids</taxon>
        <taxon>Cucurbitales</taxon>
        <taxon>Cucurbitaceae</taxon>
        <taxon>Momordiceae</taxon>
        <taxon>Momordica</taxon>
    </lineage>
</organism>
<evidence type="ECO:0000256" key="3">
    <source>
        <dbReference type="ARBA" id="ARBA00022692"/>
    </source>
</evidence>
<sequence>MEEDQPPPQPPPPPPLRSYTLTASSISYAKSTTVITAATLSPYKWFKSCAAAAPTYILRDVSFTAHPSQILAIVGPSGAGKSTLLDIIAARTAPSHGGLFLNSAPINPSSFRKLSAYVPQHDASLPLLTVSETFAFAARLLIPKKSDIPTTVDSLLAELRLTHVANTRLISGISGGERRRVSIGLSLLHDPAVLLLDEPTSGLDSASAFNVMSSLKSICQSRNRTVVLSIHQPSFRILSVIDGILLLSKGCVIHHGTLSTLKEFLVSNEFSIPPQLNPLEFAMEILDQLTPTTTCVPPDLPPVTGEATPRPDYEENPPIKYRSSRLHEILTLHWRFWMIIFRTRQLLLTNTLEALIVGIVLGTIYINIGLDKAGIDKRLGLFAFTLTFLLSSTTETLPIFLGERPILLRETSGGVYRLSSYIIANTLVFLPYLLAVALIYSVSVYFLVGLCSTWQAFSFFVLVIWAIVLMANSFVLFLSSLAPNFIAGTALVTALLAASFLFSGYFISPDSLPKFWLFMHFLSMYKYALDALLINEYSCMLSTCFIWFEENDKECLVTGADVLLKRGLHERQRWTNVYALLAFFVLYRLLCLLVLIRRVSRSKK</sequence>
<feature type="transmembrane region" description="Helical" evidence="8">
    <location>
        <begin position="346"/>
        <end position="367"/>
    </location>
</feature>
<dbReference type="InterPro" id="IPR003439">
    <property type="entry name" value="ABC_transporter-like_ATP-bd"/>
</dbReference>
<dbReference type="Pfam" id="PF19055">
    <property type="entry name" value="ABC2_membrane_7"/>
    <property type="match status" value="1"/>
</dbReference>
<dbReference type="PANTHER" id="PTHR48041:SF27">
    <property type="entry name" value="ABC TRANSPORTER G FAMILY MEMBER 8"/>
    <property type="match status" value="1"/>
</dbReference>
<dbReference type="InterPro" id="IPR003593">
    <property type="entry name" value="AAA+_ATPase"/>
</dbReference>
<dbReference type="KEGG" id="mcha:111011751"/>
<evidence type="ECO:0000256" key="1">
    <source>
        <dbReference type="ARBA" id="ARBA00004141"/>
    </source>
</evidence>
<feature type="transmembrane region" description="Helical" evidence="8">
    <location>
        <begin position="485"/>
        <end position="507"/>
    </location>
</feature>
<dbReference type="InterPro" id="IPR043926">
    <property type="entry name" value="ABCG_dom"/>
</dbReference>
<evidence type="ECO:0000256" key="8">
    <source>
        <dbReference type="SAM" id="Phobius"/>
    </source>
</evidence>
<keyword evidence="10" id="KW-1185">Reference proteome</keyword>
<feature type="transmembrane region" description="Helical" evidence="8">
    <location>
        <begin position="459"/>
        <end position="479"/>
    </location>
</feature>
<protein>
    <submittedName>
        <fullName evidence="11">ABC transporter G family member 8</fullName>
    </submittedName>
</protein>
<dbReference type="Pfam" id="PF00005">
    <property type="entry name" value="ABC_tran"/>
    <property type="match status" value="1"/>
</dbReference>
<evidence type="ECO:0000256" key="5">
    <source>
        <dbReference type="ARBA" id="ARBA00022840"/>
    </source>
</evidence>
<dbReference type="GeneID" id="111011751"/>
<dbReference type="GO" id="GO:0005524">
    <property type="term" value="F:ATP binding"/>
    <property type="evidence" value="ECO:0007669"/>
    <property type="project" value="UniProtKB-KW"/>
</dbReference>
<dbReference type="InterPro" id="IPR027417">
    <property type="entry name" value="P-loop_NTPase"/>
</dbReference>
<dbReference type="GO" id="GO:0140359">
    <property type="term" value="F:ABC-type transporter activity"/>
    <property type="evidence" value="ECO:0007669"/>
    <property type="project" value="InterPro"/>
</dbReference>
<evidence type="ECO:0000256" key="6">
    <source>
        <dbReference type="ARBA" id="ARBA00022989"/>
    </source>
</evidence>
<keyword evidence="5" id="KW-0067">ATP-binding</keyword>
<dbReference type="InterPro" id="IPR013525">
    <property type="entry name" value="ABC2_TM"/>
</dbReference>
<feature type="domain" description="ABC transporter" evidence="9">
    <location>
        <begin position="40"/>
        <end position="274"/>
    </location>
</feature>
<comment type="subcellular location">
    <subcellularLocation>
        <location evidence="1">Membrane</location>
        <topology evidence="1">Multi-pass membrane protein</topology>
    </subcellularLocation>
</comment>
<dbReference type="Pfam" id="PF01061">
    <property type="entry name" value="ABC2_membrane"/>
    <property type="match status" value="1"/>
</dbReference>
<dbReference type="InterPro" id="IPR050352">
    <property type="entry name" value="ABCG_transporters"/>
</dbReference>
<keyword evidence="6 8" id="KW-1133">Transmembrane helix</keyword>
<evidence type="ECO:0000256" key="2">
    <source>
        <dbReference type="ARBA" id="ARBA00022448"/>
    </source>
</evidence>
<gene>
    <name evidence="11" type="primary">LOC111011751</name>
</gene>
<reference evidence="11" key="1">
    <citation type="submission" date="2025-08" db="UniProtKB">
        <authorList>
            <consortium name="RefSeq"/>
        </authorList>
    </citation>
    <scope>IDENTIFICATION</scope>
    <source>
        <strain evidence="11">OHB3-1</strain>
    </source>
</reference>
<dbReference type="FunFam" id="3.40.50.300:FF:001473">
    <property type="entry name" value="ATP-binding cassette transporter"/>
    <property type="match status" value="1"/>
</dbReference>
<keyword evidence="2" id="KW-0813">Transport</keyword>
<feature type="transmembrane region" description="Helical" evidence="8">
    <location>
        <begin position="577"/>
        <end position="596"/>
    </location>
</feature>
<proteinExistence type="predicted"/>
<dbReference type="SMART" id="SM00382">
    <property type="entry name" value="AAA"/>
    <property type="match status" value="1"/>
</dbReference>
<feature type="transmembrane region" description="Helical" evidence="8">
    <location>
        <begin position="379"/>
        <end position="401"/>
    </location>
</feature>
<evidence type="ECO:0000256" key="7">
    <source>
        <dbReference type="ARBA" id="ARBA00023136"/>
    </source>
</evidence>
<dbReference type="OrthoDB" id="66620at2759"/>
<dbReference type="PROSITE" id="PS00211">
    <property type="entry name" value="ABC_TRANSPORTER_1"/>
    <property type="match status" value="1"/>
</dbReference>
<evidence type="ECO:0000313" key="11">
    <source>
        <dbReference type="RefSeq" id="XP_022141332.1"/>
    </source>
</evidence>
<dbReference type="AlphaFoldDB" id="A0A6J1CJK6"/>
<keyword evidence="3 8" id="KW-0812">Transmembrane</keyword>
<dbReference type="GO" id="GO:0016020">
    <property type="term" value="C:membrane"/>
    <property type="evidence" value="ECO:0007669"/>
    <property type="project" value="UniProtKB-SubCell"/>
</dbReference>
<dbReference type="SUPFAM" id="SSF52540">
    <property type="entry name" value="P-loop containing nucleoside triphosphate hydrolases"/>
    <property type="match status" value="1"/>
</dbReference>